<evidence type="ECO:0000256" key="2">
    <source>
        <dbReference type="SAM" id="Phobius"/>
    </source>
</evidence>
<proteinExistence type="predicted"/>
<keyword evidence="4" id="KW-1185">Reference proteome</keyword>
<dbReference type="KEGG" id="rcu:8284810"/>
<dbReference type="InParanoid" id="B9RKS5"/>
<feature type="compositionally biased region" description="Low complexity" evidence="1">
    <location>
        <begin position="272"/>
        <end position="296"/>
    </location>
</feature>
<dbReference type="EMBL" id="EQ973784">
    <property type="protein sequence ID" value="EEF48273.1"/>
    <property type="molecule type" value="Genomic_DNA"/>
</dbReference>
<name>B9RKS5_RICCO</name>
<evidence type="ECO:0000313" key="3">
    <source>
        <dbReference type="EMBL" id="EEF48273.1"/>
    </source>
</evidence>
<dbReference type="eggNOG" id="ENOG502QWHQ">
    <property type="taxonomic scope" value="Eukaryota"/>
</dbReference>
<feature type="compositionally biased region" description="Low complexity" evidence="1">
    <location>
        <begin position="210"/>
        <end position="226"/>
    </location>
</feature>
<organism evidence="3 4">
    <name type="scientific">Ricinus communis</name>
    <name type="common">Castor bean</name>
    <dbReference type="NCBI Taxonomy" id="3988"/>
    <lineage>
        <taxon>Eukaryota</taxon>
        <taxon>Viridiplantae</taxon>
        <taxon>Streptophyta</taxon>
        <taxon>Embryophyta</taxon>
        <taxon>Tracheophyta</taxon>
        <taxon>Spermatophyta</taxon>
        <taxon>Magnoliopsida</taxon>
        <taxon>eudicotyledons</taxon>
        <taxon>Gunneridae</taxon>
        <taxon>Pentapetalae</taxon>
        <taxon>rosids</taxon>
        <taxon>fabids</taxon>
        <taxon>Malpighiales</taxon>
        <taxon>Euphorbiaceae</taxon>
        <taxon>Acalyphoideae</taxon>
        <taxon>Acalypheae</taxon>
        <taxon>Ricinus</taxon>
    </lineage>
</organism>
<dbReference type="AlphaFoldDB" id="B9RKS5"/>
<sequence>MKEASKVIMGATLVMVVSLAIVLGLVLVLLAELYCTLLLRRRQLRITSSNPTTTTATATIISASPAANASSPEHSLPQNHSASPHSYYAPGILQAPRSLFFPAASYKENKAAETKNQLSQLHHILDVHTQELNTSPQRIGLVKTSPSSTSLATLPHQIREIPIQISSANANDKACIGGVGESFVYISNPIYDNDASRPSRVETPFETPDSSPSRLETGGSSSSSSSGEEEIAQPSPSSPRSLPLTPPLTPMKKLPAEACSVSLRDARSLGTSGSDSVSINGLSSSSSGSPCTSPSW</sequence>
<evidence type="ECO:0000256" key="1">
    <source>
        <dbReference type="SAM" id="MobiDB-lite"/>
    </source>
</evidence>
<keyword evidence="2" id="KW-1133">Transmembrane helix</keyword>
<accession>B9RKS5</accession>
<gene>
    <name evidence="3" type="ORF">RCOM_1053120</name>
</gene>
<feature type="region of interest" description="Disordered" evidence="1">
    <location>
        <begin position="195"/>
        <end position="296"/>
    </location>
</feature>
<dbReference type="Proteomes" id="UP000008311">
    <property type="component" value="Unassembled WGS sequence"/>
</dbReference>
<feature type="compositionally biased region" description="Low complexity" evidence="1">
    <location>
        <begin position="234"/>
        <end position="243"/>
    </location>
</feature>
<keyword evidence="2" id="KW-0472">Membrane</keyword>
<reference evidence="4" key="1">
    <citation type="journal article" date="2010" name="Nat. Biotechnol.">
        <title>Draft genome sequence of the oilseed species Ricinus communis.</title>
        <authorList>
            <person name="Chan A.P."/>
            <person name="Crabtree J."/>
            <person name="Zhao Q."/>
            <person name="Lorenzi H."/>
            <person name="Orvis J."/>
            <person name="Puiu D."/>
            <person name="Melake-Berhan A."/>
            <person name="Jones K.M."/>
            <person name="Redman J."/>
            <person name="Chen G."/>
            <person name="Cahoon E.B."/>
            <person name="Gedil M."/>
            <person name="Stanke M."/>
            <person name="Haas B.J."/>
            <person name="Wortman J.R."/>
            <person name="Fraser-Liggett C.M."/>
            <person name="Ravel J."/>
            <person name="Rabinowicz P.D."/>
        </authorList>
    </citation>
    <scope>NUCLEOTIDE SEQUENCE [LARGE SCALE GENOMIC DNA]</scope>
    <source>
        <strain evidence="4">cv. Hale</strain>
    </source>
</reference>
<protein>
    <submittedName>
        <fullName evidence="3">Uncharacterized protein</fullName>
    </submittedName>
</protein>
<dbReference type="OrthoDB" id="680110at2759"/>
<evidence type="ECO:0000313" key="4">
    <source>
        <dbReference type="Proteomes" id="UP000008311"/>
    </source>
</evidence>
<feature type="transmembrane region" description="Helical" evidence="2">
    <location>
        <begin position="12"/>
        <end position="39"/>
    </location>
</feature>
<keyword evidence="2" id="KW-0812">Transmembrane</keyword>